<evidence type="ECO:0000256" key="5">
    <source>
        <dbReference type="SAM" id="MobiDB-lite"/>
    </source>
</evidence>
<feature type="compositionally biased region" description="Gly residues" evidence="5">
    <location>
        <begin position="1416"/>
        <end position="1430"/>
    </location>
</feature>
<keyword evidence="8" id="KW-1185">Reference proteome</keyword>
<evidence type="ECO:0000313" key="7">
    <source>
        <dbReference type="EMBL" id="CAE7407538.1"/>
    </source>
</evidence>
<dbReference type="InterPro" id="IPR041367">
    <property type="entry name" value="Znf-CCCH_4"/>
</dbReference>
<name>A0A812QWZ1_9DINO</name>
<keyword evidence="3 4" id="KW-0862">Zinc</keyword>
<dbReference type="SMART" id="SM00356">
    <property type="entry name" value="ZnF_C3H1"/>
    <property type="match status" value="1"/>
</dbReference>
<feature type="region of interest" description="Disordered" evidence="5">
    <location>
        <begin position="1407"/>
        <end position="1452"/>
    </location>
</feature>
<evidence type="ECO:0000256" key="1">
    <source>
        <dbReference type="ARBA" id="ARBA00022723"/>
    </source>
</evidence>
<feature type="compositionally biased region" description="Basic residues" evidence="5">
    <location>
        <begin position="1493"/>
        <end position="1505"/>
    </location>
</feature>
<dbReference type="EMBL" id="CAJNJA010017768">
    <property type="protein sequence ID" value="CAE7407538.1"/>
    <property type="molecule type" value="Genomic_DNA"/>
</dbReference>
<dbReference type="GO" id="GO:0008270">
    <property type="term" value="F:zinc ion binding"/>
    <property type="evidence" value="ECO:0007669"/>
    <property type="project" value="UniProtKB-KW"/>
</dbReference>
<dbReference type="InterPro" id="IPR000571">
    <property type="entry name" value="Znf_CCCH"/>
</dbReference>
<sequence length="2048" mass="223433">MAGLTQAQAADLAKLSSDLLFILQEADVSLPNQAQLGHLDVVSVPLFAGLDETRVKVREALAAPLDVEGNAANRLEMAKLLVAWEAAKLQAEATQRNRAEARLGTQQRLVQPSEHQAMRAAVERVLGTLRDKEVPAKQVIAAKLEMLESNSPTAVLLTEVASVEDAEVESFEAKIAPVTNTLKIKSGKHSVAAPSTPEDLRLRHRRIGLAWDMQATKHSNRAWLSPNMNDCMRRFSDFILGTQVAGLVAGSRVPSWSLVLAFEHECRKAVCKWLRDGKVNTLADGYEKALSDVELLNRYFVIPFSLNTKETGWAASNVPPPPTPGDGPGRPRKGGRKGKTKNQDTSTAAKGKLTKATDGTLICWKFNRRGSCQELAQAASVTIQVEEFDLVRGHDLLADEIWLPLLRFSLASGLDKVRAQTGTELVKRCLQMVAVAHEAKVHWLWEHPEDLGPTPRGLPKTYEAGWHVGQLASVASGRFRTKPTAAYGPALCKALAESMLATTPSSSSVSSGRWVATDEAVDGAIFSSGDPETAAGLLLQQGASVSFSTLLRLFELLPGAVPARGEVASRNLQTSPHKDSGNQAGCENLVAALSGFNQGVVLEIPPGGHIRFDPRQLRCTMPWSGGDRTVLVAYTPFCGPSLKEDDRATLMGLGFRLSVASFPSEPVSTPPSREAKSSTRKRAADGTALWDDSGDGTSAKSSARKHPSDGAALWVDNGDGTSAKSSARKHPSDGAALWDDNGDGSSEWWQSSRQSGHWIQDPERSTSEEDEDGYPVAPRGSGKLGWGPALATRAGGKTKLYSDGHGLASPGRWPPHARPCADHDPELVFHRSLMDQLLHFIADNIDYKRVVCFLATGKCTTSPFSDAVMDQARQLVFKFIRDQGSTAPLETIPERQPFYLHAISEVLRLANDPDWRQYTVATHSFANGVPLGVDHRMARCPALFERKRRHRDFEGLRAHECEELRDNYRSADGFEDKIESQFDKEIGLGAMIKLDLSEAQRRFGQDLPIASLGCIPKAGWASLTLHSLPYVTFSLSGDISRAHGYPRSVNRWFSEKIDHVKFPVFFMAGNAFITSRWMTTSFPLNAVLMEVAAFLLQRSLHLELHWAPRLQNALADALTNQQYDAFDPKLRLRFDFSRYRSIILKDLMDAGVSLYGDIKEYKEKWQGKRAAKLRKGERLREAKHNGDYESKPASVFDRVAMKARTRYDNEATQFQEVFWLEALTELNSAGVYKCQKDLLYDYLHKIGSFLCDEVSRDRRFWPLRPSPGVKQEFRGVEIWSEATLVARETTLRKDANKALESHHATSEAEPTRSPKTPKNKKNESGNGGADATRTQSVGLPSGTGDRCKHCNNPGHIISLCPRKAAEKRGESEALAEFGRTGAVCNLCAAVGIKDGSHRPRHHTLAAQDQYATGGSAPSGGKGGGGGGGNAKGKDKGGKGGKGKGGANSGEKQPCRLFAQRRCTYGDKCKFAHVKDAANTQQDTSQALTAKEKKAAKKKEKGKAKRGASGSDERVYPLFEVSSGTSPGETGAVVYDSALQVAEPATKQWRHWPGSLAKVPKDLKTVASAPSPGYNAQTRTSCAGVELVILLDSGATCGSLPEWLFAEIYERTAADVAKGKYTWTDRSCPIREIGDFSKDPQSMLGFKRGTAIETKFYVILRLVFTPVGRGGPQHGLQHRVADVGHRFDKLGLTLPRLELERETFLINGTELRVESSLRPALETEVSLESNQSAVVPVTWIGEPNGVARVIPVDEGPDVAFGHFDPDLSREGMVVLHNGGPLARQWEAGDVVAAGKAVLKDPSRCAMSSECQAESLSADVLRVDSCPTVITLVRPSCGLETRLSVLRNGWFGSKTSRYRRSTFSAKSCVLHGALNHGQLRGSSRREAAKAVEPRLVLGSFRRGGVVGTATATRHWPQTATYLNGILKGRCEAAGVATESWNALAISLAGDMPLHRDSNNRRGSHNFLFCTGKYTGGELWVQEDAAVSTQHRLQPCSWTDGENPEGIPGFKVPTKGALIKFDVRVRHGVLPHTGERQRTSVVAYSVYLLER</sequence>
<organism evidence="7 8">
    <name type="scientific">Symbiodinium necroappetens</name>
    <dbReference type="NCBI Taxonomy" id="1628268"/>
    <lineage>
        <taxon>Eukaryota</taxon>
        <taxon>Sar</taxon>
        <taxon>Alveolata</taxon>
        <taxon>Dinophyceae</taxon>
        <taxon>Suessiales</taxon>
        <taxon>Symbiodiniaceae</taxon>
        <taxon>Symbiodinium</taxon>
    </lineage>
</organism>
<keyword evidence="1 4" id="KW-0479">Metal-binding</keyword>
<proteinExistence type="predicted"/>
<feature type="region of interest" description="Disordered" evidence="5">
    <location>
        <begin position="661"/>
        <end position="789"/>
    </location>
</feature>
<dbReference type="Proteomes" id="UP000601435">
    <property type="component" value="Unassembled WGS sequence"/>
</dbReference>
<feature type="zinc finger region" description="C3H1-type" evidence="4">
    <location>
        <begin position="1448"/>
        <end position="1475"/>
    </location>
</feature>
<protein>
    <submittedName>
        <fullName evidence="7">Pol protein</fullName>
    </submittedName>
</protein>
<dbReference type="Gene3D" id="4.10.1000.10">
    <property type="entry name" value="Zinc finger, CCCH-type"/>
    <property type="match status" value="1"/>
</dbReference>
<dbReference type="Pfam" id="PF18044">
    <property type="entry name" value="zf-CCCH_4"/>
    <property type="match status" value="1"/>
</dbReference>
<evidence type="ECO:0000259" key="6">
    <source>
        <dbReference type="PROSITE" id="PS50103"/>
    </source>
</evidence>
<gene>
    <name evidence="7" type="primary">pol</name>
    <name evidence="7" type="ORF">SNEC2469_LOCUS11191</name>
</gene>
<keyword evidence="2 4" id="KW-0863">Zinc-finger</keyword>
<evidence type="ECO:0000256" key="3">
    <source>
        <dbReference type="ARBA" id="ARBA00022833"/>
    </source>
</evidence>
<dbReference type="OrthoDB" id="413424at2759"/>
<reference evidence="7" key="1">
    <citation type="submission" date="2021-02" db="EMBL/GenBank/DDBJ databases">
        <authorList>
            <person name="Dougan E. K."/>
            <person name="Rhodes N."/>
            <person name="Thang M."/>
            <person name="Chan C."/>
        </authorList>
    </citation>
    <scope>NUCLEOTIDE SEQUENCE</scope>
</reference>
<feature type="region of interest" description="Disordered" evidence="5">
    <location>
        <begin position="1476"/>
        <end position="1510"/>
    </location>
</feature>
<feature type="domain" description="C3H1-type" evidence="6">
    <location>
        <begin position="1448"/>
        <end position="1475"/>
    </location>
</feature>
<accession>A0A812QWZ1</accession>
<dbReference type="PROSITE" id="PS50103">
    <property type="entry name" value="ZF_C3H1"/>
    <property type="match status" value="1"/>
</dbReference>
<feature type="region of interest" description="Disordered" evidence="5">
    <location>
        <begin position="312"/>
        <end position="351"/>
    </location>
</feature>
<evidence type="ECO:0000313" key="8">
    <source>
        <dbReference type="Proteomes" id="UP000601435"/>
    </source>
</evidence>
<feature type="compositionally biased region" description="Polar residues" evidence="5">
    <location>
        <begin position="1477"/>
        <end position="1487"/>
    </location>
</feature>
<feature type="compositionally biased region" description="Polar residues" evidence="5">
    <location>
        <begin position="743"/>
        <end position="757"/>
    </location>
</feature>
<evidence type="ECO:0000256" key="4">
    <source>
        <dbReference type="PROSITE-ProRule" id="PRU00723"/>
    </source>
</evidence>
<feature type="region of interest" description="Disordered" evidence="5">
    <location>
        <begin position="1297"/>
        <end position="1346"/>
    </location>
</feature>
<feature type="non-terminal residue" evidence="7">
    <location>
        <position position="2048"/>
    </location>
</feature>
<feature type="compositionally biased region" description="Basic residues" evidence="5">
    <location>
        <begin position="330"/>
        <end position="340"/>
    </location>
</feature>
<feature type="compositionally biased region" description="Basic and acidic residues" evidence="5">
    <location>
        <begin position="1297"/>
        <end position="1312"/>
    </location>
</feature>
<evidence type="ECO:0000256" key="2">
    <source>
        <dbReference type="ARBA" id="ARBA00022771"/>
    </source>
</evidence>
<comment type="caution">
    <text evidence="7">The sequence shown here is derived from an EMBL/GenBank/DDBJ whole genome shotgun (WGS) entry which is preliminary data.</text>
</comment>